<evidence type="ECO:0000256" key="3">
    <source>
        <dbReference type="SAM" id="SignalP"/>
    </source>
</evidence>
<protein>
    <submittedName>
        <fullName evidence="5">DUF4349 domain-containing protein</fullName>
    </submittedName>
</protein>
<evidence type="ECO:0000313" key="5">
    <source>
        <dbReference type="EMBL" id="QEV41566.1"/>
    </source>
</evidence>
<evidence type="ECO:0000259" key="4">
    <source>
        <dbReference type="Pfam" id="PF14257"/>
    </source>
</evidence>
<dbReference type="KEGG" id="snq:CP978_26090"/>
<feature type="domain" description="DUF4349" evidence="4">
    <location>
        <begin position="84"/>
        <end position="294"/>
    </location>
</feature>
<keyword evidence="2" id="KW-0472">Membrane</keyword>
<evidence type="ECO:0000313" key="6">
    <source>
        <dbReference type="Proteomes" id="UP000325763"/>
    </source>
</evidence>
<accession>A0A5P2WB90</accession>
<dbReference type="EMBL" id="CP023747">
    <property type="protein sequence ID" value="QEV41566.1"/>
    <property type="molecule type" value="Genomic_DNA"/>
</dbReference>
<evidence type="ECO:0000256" key="2">
    <source>
        <dbReference type="SAM" id="Phobius"/>
    </source>
</evidence>
<feature type="region of interest" description="Disordered" evidence="1">
    <location>
        <begin position="315"/>
        <end position="356"/>
    </location>
</feature>
<feature type="compositionally biased region" description="Low complexity" evidence="1">
    <location>
        <begin position="46"/>
        <end position="62"/>
    </location>
</feature>
<feature type="transmembrane region" description="Helical" evidence="2">
    <location>
        <begin position="272"/>
        <end position="295"/>
    </location>
</feature>
<dbReference type="RefSeq" id="WP_052454288.1">
    <property type="nucleotide sequence ID" value="NZ_CP009313.1"/>
</dbReference>
<organism evidence="5 6">
    <name type="scientific">Streptomyces nodosus</name>
    <dbReference type="NCBI Taxonomy" id="40318"/>
    <lineage>
        <taxon>Bacteria</taxon>
        <taxon>Bacillati</taxon>
        <taxon>Actinomycetota</taxon>
        <taxon>Actinomycetes</taxon>
        <taxon>Kitasatosporales</taxon>
        <taxon>Streptomycetaceae</taxon>
        <taxon>Streptomyces</taxon>
    </lineage>
</organism>
<keyword evidence="2" id="KW-0812">Transmembrane</keyword>
<dbReference type="Pfam" id="PF14257">
    <property type="entry name" value="DUF4349"/>
    <property type="match status" value="1"/>
</dbReference>
<dbReference type="AlphaFoldDB" id="A0A5P2WB90"/>
<sequence>MRTSRTPHTPRSVRPVRVLAATLLTAALALAGCSASAGDKAGDVSSGGRARAAEAASPQQGAVDSSTGGAAKNGAGTPAPAVNAVIRTASLTVRVKDVSRALDETRTAVENAGGFIGHENTSRDARGHERTRLVLRVPAEKYEEVLTALQGTGTLVERTAKAEDVTDQVVDVQSRIASQRASVARVRELMDRATRLSDVVALEGELSSRQADLEALLARQSSLKDRTSLATITLSLSEAPAKKPVKAAEDDRPGFLDALAGGWHVFVTLLRWIALAVGAVLPFAVCAALLVLLWTKVIRPRMPYRPAHAPFSTALDKFPAARTTTGPTGEQEDGSGPRGHGGQEGRAEPEGGTGQD</sequence>
<name>A0A5P2WB90_9ACTN</name>
<dbReference type="PROSITE" id="PS51257">
    <property type="entry name" value="PROKAR_LIPOPROTEIN"/>
    <property type="match status" value="1"/>
</dbReference>
<proteinExistence type="predicted"/>
<feature type="chain" id="PRO_5044234337" evidence="3">
    <location>
        <begin position="38"/>
        <end position="356"/>
    </location>
</feature>
<dbReference type="InterPro" id="IPR025645">
    <property type="entry name" value="DUF4349"/>
</dbReference>
<gene>
    <name evidence="5" type="ORF">CP978_26090</name>
</gene>
<reference evidence="5 6" key="1">
    <citation type="submission" date="2017-09" db="EMBL/GenBank/DDBJ databases">
        <title>Streptomyces genome completion.</title>
        <authorList>
            <person name="Lee N."/>
            <person name="Cho B.-K."/>
        </authorList>
    </citation>
    <scope>NUCLEOTIDE SEQUENCE [LARGE SCALE GENOMIC DNA]</scope>
    <source>
        <strain evidence="5 6">ATCC 14899</strain>
    </source>
</reference>
<keyword evidence="3" id="KW-0732">Signal</keyword>
<evidence type="ECO:0000256" key="1">
    <source>
        <dbReference type="SAM" id="MobiDB-lite"/>
    </source>
</evidence>
<feature type="signal peptide" evidence="3">
    <location>
        <begin position="1"/>
        <end position="37"/>
    </location>
</feature>
<keyword evidence="2" id="KW-1133">Transmembrane helix</keyword>
<dbReference type="Proteomes" id="UP000325763">
    <property type="component" value="Chromosome"/>
</dbReference>
<feature type="region of interest" description="Disordered" evidence="1">
    <location>
        <begin position="36"/>
        <end position="78"/>
    </location>
</feature>
<dbReference type="OrthoDB" id="186919at2"/>